<evidence type="ECO:0000313" key="3">
    <source>
        <dbReference type="Proteomes" id="UP000050795"/>
    </source>
</evidence>
<reference evidence="3" key="1">
    <citation type="submission" date="2022-06" db="EMBL/GenBank/DDBJ databases">
        <authorList>
            <person name="Berger JAMES D."/>
            <person name="Berger JAMES D."/>
        </authorList>
    </citation>
    <scope>NUCLEOTIDE SEQUENCE [LARGE SCALE GENOMIC DNA]</scope>
</reference>
<protein>
    <submittedName>
        <fullName evidence="4">Uncharacterized protein</fullName>
    </submittedName>
</protein>
<feature type="region of interest" description="Disordered" evidence="1">
    <location>
        <begin position="25"/>
        <end position="49"/>
    </location>
</feature>
<organism evidence="3 4">
    <name type="scientific">Trichobilharzia regenti</name>
    <name type="common">Nasal bird schistosome</name>
    <dbReference type="NCBI Taxonomy" id="157069"/>
    <lineage>
        <taxon>Eukaryota</taxon>
        <taxon>Metazoa</taxon>
        <taxon>Spiralia</taxon>
        <taxon>Lophotrochozoa</taxon>
        <taxon>Platyhelminthes</taxon>
        <taxon>Trematoda</taxon>
        <taxon>Digenea</taxon>
        <taxon>Strigeidida</taxon>
        <taxon>Schistosomatoidea</taxon>
        <taxon>Schistosomatidae</taxon>
        <taxon>Trichobilharzia</taxon>
    </lineage>
</organism>
<keyword evidence="2" id="KW-0732">Signal</keyword>
<feature type="chain" id="PRO_5041643357" evidence="2">
    <location>
        <begin position="21"/>
        <end position="88"/>
    </location>
</feature>
<evidence type="ECO:0000256" key="1">
    <source>
        <dbReference type="SAM" id="MobiDB-lite"/>
    </source>
</evidence>
<feature type="signal peptide" evidence="2">
    <location>
        <begin position="1"/>
        <end position="20"/>
    </location>
</feature>
<evidence type="ECO:0000256" key="2">
    <source>
        <dbReference type="SAM" id="SignalP"/>
    </source>
</evidence>
<sequence>MKIYCSLYFLLFVVIHVADFNGIAPTENNTSTTDSPVQKTTPRVTSTEVTQQPLVTAEKMKISQSSGKTKDFIRKLKEEKAKTAMRFG</sequence>
<dbReference type="AlphaFoldDB" id="A0AA85IYP1"/>
<dbReference type="Proteomes" id="UP000050795">
    <property type="component" value="Unassembled WGS sequence"/>
</dbReference>
<evidence type="ECO:0000313" key="4">
    <source>
        <dbReference type="WBParaSite" id="TREG1_118760.1"/>
    </source>
</evidence>
<accession>A0AA85IYP1</accession>
<proteinExistence type="predicted"/>
<feature type="compositionally biased region" description="Polar residues" evidence="1">
    <location>
        <begin position="26"/>
        <end position="49"/>
    </location>
</feature>
<dbReference type="WBParaSite" id="TREG1_118760.1">
    <property type="protein sequence ID" value="TREG1_118760.1"/>
    <property type="gene ID" value="TREG1_118760"/>
</dbReference>
<keyword evidence="3" id="KW-1185">Reference proteome</keyword>
<reference evidence="4" key="2">
    <citation type="submission" date="2023-11" db="UniProtKB">
        <authorList>
            <consortium name="WormBaseParasite"/>
        </authorList>
    </citation>
    <scope>IDENTIFICATION</scope>
</reference>
<name>A0AA85IYP1_TRIRE</name>